<dbReference type="KEGG" id="dsc:ABOD76_03350"/>
<protein>
    <recommendedName>
        <fullName evidence="2">histidine kinase</fullName>
        <ecNumber evidence="2">2.7.13.3</ecNumber>
    </recommendedName>
</protein>
<dbReference type="InterPro" id="IPR050736">
    <property type="entry name" value="Sensor_HK_Regulatory"/>
</dbReference>
<dbReference type="SUPFAM" id="SSF47384">
    <property type="entry name" value="Homodimeric domain of signal transducing histidine kinase"/>
    <property type="match status" value="1"/>
</dbReference>
<dbReference type="AlphaFoldDB" id="A0AAU7U6L4"/>
<keyword evidence="7" id="KW-1133">Transmembrane helix</keyword>
<keyword evidence="7" id="KW-0812">Transmembrane</keyword>
<dbReference type="InterPro" id="IPR036097">
    <property type="entry name" value="HisK_dim/P_sf"/>
</dbReference>
<feature type="domain" description="Histidine kinase" evidence="8">
    <location>
        <begin position="298"/>
        <end position="511"/>
    </location>
</feature>
<geneLocation type="plasmid" evidence="9">
    <name>pDson03</name>
</geneLocation>
<dbReference type="GO" id="GO:0000155">
    <property type="term" value="F:phosphorelay sensor kinase activity"/>
    <property type="evidence" value="ECO:0007669"/>
    <property type="project" value="InterPro"/>
</dbReference>
<dbReference type="CDD" id="cd00075">
    <property type="entry name" value="HATPase"/>
    <property type="match status" value="1"/>
</dbReference>
<evidence type="ECO:0000256" key="1">
    <source>
        <dbReference type="ARBA" id="ARBA00000085"/>
    </source>
</evidence>
<evidence type="ECO:0000256" key="4">
    <source>
        <dbReference type="ARBA" id="ARBA00022679"/>
    </source>
</evidence>
<dbReference type="PRINTS" id="PR00344">
    <property type="entry name" value="BCTRLSENSOR"/>
</dbReference>
<dbReference type="SMART" id="SM00387">
    <property type="entry name" value="HATPase_c"/>
    <property type="match status" value="1"/>
</dbReference>
<feature type="transmembrane region" description="Helical" evidence="7">
    <location>
        <begin position="99"/>
        <end position="117"/>
    </location>
</feature>
<keyword evidence="7" id="KW-0472">Membrane</keyword>
<dbReference type="EC" id="2.7.13.3" evidence="2"/>
<proteinExistence type="predicted"/>
<evidence type="ECO:0000259" key="8">
    <source>
        <dbReference type="PROSITE" id="PS50109"/>
    </source>
</evidence>
<evidence type="ECO:0000256" key="2">
    <source>
        <dbReference type="ARBA" id="ARBA00012438"/>
    </source>
</evidence>
<keyword evidence="5 9" id="KW-0418">Kinase</keyword>
<name>A0AAU7U6L4_9DEIO</name>
<dbReference type="PANTHER" id="PTHR43711">
    <property type="entry name" value="TWO-COMPONENT HISTIDINE KINASE"/>
    <property type="match status" value="1"/>
</dbReference>
<evidence type="ECO:0000256" key="3">
    <source>
        <dbReference type="ARBA" id="ARBA00022553"/>
    </source>
</evidence>
<dbReference type="PROSITE" id="PS50109">
    <property type="entry name" value="HIS_KIN"/>
    <property type="match status" value="1"/>
</dbReference>
<keyword evidence="6" id="KW-0902">Two-component regulatory system</keyword>
<evidence type="ECO:0000256" key="7">
    <source>
        <dbReference type="SAM" id="Phobius"/>
    </source>
</evidence>
<organism evidence="9">
    <name type="scientific">Deinococcus sonorensis KR-87</name>
    <dbReference type="NCBI Taxonomy" id="694439"/>
    <lineage>
        <taxon>Bacteria</taxon>
        <taxon>Thermotogati</taxon>
        <taxon>Deinococcota</taxon>
        <taxon>Deinococci</taxon>
        <taxon>Deinococcales</taxon>
        <taxon>Deinococcaceae</taxon>
        <taxon>Deinococcus</taxon>
    </lineage>
</organism>
<dbReference type="Gene3D" id="1.10.287.130">
    <property type="match status" value="1"/>
</dbReference>
<dbReference type="InterPro" id="IPR003594">
    <property type="entry name" value="HATPase_dom"/>
</dbReference>
<dbReference type="PANTHER" id="PTHR43711:SF1">
    <property type="entry name" value="HISTIDINE KINASE 1"/>
    <property type="match status" value="1"/>
</dbReference>
<keyword evidence="3" id="KW-0597">Phosphoprotein</keyword>
<feature type="transmembrane region" description="Helical" evidence="7">
    <location>
        <begin position="21"/>
        <end position="40"/>
    </location>
</feature>
<dbReference type="Gene3D" id="3.30.565.10">
    <property type="entry name" value="Histidine kinase-like ATPase, C-terminal domain"/>
    <property type="match status" value="1"/>
</dbReference>
<feature type="transmembrane region" description="Helical" evidence="7">
    <location>
        <begin position="70"/>
        <end position="87"/>
    </location>
</feature>
<evidence type="ECO:0000313" key="9">
    <source>
        <dbReference type="EMBL" id="XBV84109.1"/>
    </source>
</evidence>
<dbReference type="SMART" id="SM00388">
    <property type="entry name" value="HisKA"/>
    <property type="match status" value="1"/>
</dbReference>
<reference evidence="9" key="1">
    <citation type="submission" date="2024-06" db="EMBL/GenBank/DDBJ databases">
        <title>Draft Genome Sequence of Deinococcus sonorensis Type Strain KR-87, a Biofilm Producing Representative of the Genus Deinococcus.</title>
        <authorList>
            <person name="Boren L.S."/>
            <person name="Grosso R.A."/>
            <person name="Hugenberg-Cox A.N."/>
            <person name="Hill J.T.E."/>
            <person name="Albert C.M."/>
            <person name="Tuohy J.M."/>
        </authorList>
    </citation>
    <scope>NUCLEOTIDE SEQUENCE</scope>
    <source>
        <strain evidence="9">KR-87</strain>
        <plasmid evidence="9">pDson03</plasmid>
    </source>
</reference>
<keyword evidence="9" id="KW-0614">Plasmid</keyword>
<sequence length="514" mass="55126">MSALTTRDVTRERVAPPRLPLSDGTVWAVALILMAAVLLADLLTPASLAVGTVLSASVAFAALGASRRTAWHLTGLAVLANVGAGLWNGARDGVHPTDLANRAVSILAVLLVGYLTIRARTASERAIALREQERQHQRERALRGLAEDMGGPLGQAEFVERAAAALQRLTGALTVEIGAVDRAMLRAPHARVISVSADPAPPSRLGTRVPLEFLAHPVGTGDVWAADGGRVVLARLRRPTQGDLLVILTAPHTPPNLTGEAIRALQPLLERTALLDDLREGRAQLAEQGELLRDLIYAVSHDLRTPLLANAMNMRAALRGAYGSLPDDYRATLVNGLGANETLLDLADQLLLVARFESRDATGEHRESVHLREVVLNVIRDLRPHADAKGVTLEPRLEGVHVAGNRRDLRRAVQNLLDNAIKFSPPGGTVTVGLTGDGEEALFTVQDEGPGVPPDRERWLFQRFRTGGAGGGTGLGLYLTRRIAEAHHGHVAYLRTARARSRFTLTLPLEAPHA</sequence>
<dbReference type="Pfam" id="PF02518">
    <property type="entry name" value="HATPase_c"/>
    <property type="match status" value="1"/>
</dbReference>
<gene>
    <name evidence="9" type="ORF">ABOD76_03350</name>
</gene>
<dbReference type="EMBL" id="CP158298">
    <property type="protein sequence ID" value="XBV84109.1"/>
    <property type="molecule type" value="Genomic_DNA"/>
</dbReference>
<dbReference type="RefSeq" id="WP_350242142.1">
    <property type="nucleotide sequence ID" value="NZ_CP158298.1"/>
</dbReference>
<dbReference type="InterPro" id="IPR004358">
    <property type="entry name" value="Sig_transdc_His_kin-like_C"/>
</dbReference>
<accession>A0AAU7U6L4</accession>
<dbReference type="SUPFAM" id="SSF55874">
    <property type="entry name" value="ATPase domain of HSP90 chaperone/DNA topoisomerase II/histidine kinase"/>
    <property type="match status" value="1"/>
</dbReference>
<dbReference type="InterPro" id="IPR003661">
    <property type="entry name" value="HisK_dim/P_dom"/>
</dbReference>
<dbReference type="InterPro" id="IPR005467">
    <property type="entry name" value="His_kinase_dom"/>
</dbReference>
<evidence type="ECO:0000256" key="6">
    <source>
        <dbReference type="ARBA" id="ARBA00023012"/>
    </source>
</evidence>
<comment type="catalytic activity">
    <reaction evidence="1">
        <text>ATP + protein L-histidine = ADP + protein N-phospho-L-histidine.</text>
        <dbReference type="EC" id="2.7.13.3"/>
    </reaction>
</comment>
<evidence type="ECO:0000256" key="5">
    <source>
        <dbReference type="ARBA" id="ARBA00022777"/>
    </source>
</evidence>
<dbReference type="InterPro" id="IPR036890">
    <property type="entry name" value="HATPase_C_sf"/>
</dbReference>
<keyword evidence="4" id="KW-0808">Transferase</keyword>